<feature type="compositionally biased region" description="Basic and acidic residues" evidence="1">
    <location>
        <begin position="1"/>
        <end position="27"/>
    </location>
</feature>
<feature type="region of interest" description="Disordered" evidence="1">
    <location>
        <begin position="1"/>
        <end position="38"/>
    </location>
</feature>
<accession>A0A7S1XDB0</accession>
<dbReference type="AlphaFoldDB" id="A0A7S1XDB0"/>
<sequence length="131" mass="14249">MEINVEREGEVKGELLKGVGEEGGHEDEKEESPPGFDEGEAIVRGRFRTLLNVFCVAVAFLLVASGMFPAAHFLASMVGRCLGLLSPSSSWNERNFGDGLFREDSAYTSVPSSAYEIGKMKTRAELMEAEA</sequence>
<evidence type="ECO:0000256" key="1">
    <source>
        <dbReference type="SAM" id="MobiDB-lite"/>
    </source>
</evidence>
<gene>
    <name evidence="3" type="ORF">CCAE0312_LOCUS2446</name>
</gene>
<organism evidence="3">
    <name type="scientific">Compsopogon caeruleus</name>
    <dbReference type="NCBI Taxonomy" id="31354"/>
    <lineage>
        <taxon>Eukaryota</taxon>
        <taxon>Rhodophyta</taxon>
        <taxon>Compsopogonophyceae</taxon>
        <taxon>Compsopogonales</taxon>
        <taxon>Compsopogonaceae</taxon>
        <taxon>Compsopogon</taxon>
    </lineage>
</organism>
<keyword evidence="2" id="KW-0812">Transmembrane</keyword>
<name>A0A7S1XDB0_9RHOD</name>
<feature type="transmembrane region" description="Helical" evidence="2">
    <location>
        <begin position="50"/>
        <end position="75"/>
    </location>
</feature>
<evidence type="ECO:0000313" key="3">
    <source>
        <dbReference type="EMBL" id="CAD9230294.1"/>
    </source>
</evidence>
<protein>
    <submittedName>
        <fullName evidence="3">Uncharacterized protein</fullName>
    </submittedName>
</protein>
<evidence type="ECO:0000256" key="2">
    <source>
        <dbReference type="SAM" id="Phobius"/>
    </source>
</evidence>
<proteinExistence type="predicted"/>
<reference evidence="3" key="1">
    <citation type="submission" date="2021-01" db="EMBL/GenBank/DDBJ databases">
        <authorList>
            <person name="Corre E."/>
            <person name="Pelletier E."/>
            <person name="Niang G."/>
            <person name="Scheremetjew M."/>
            <person name="Finn R."/>
            <person name="Kale V."/>
            <person name="Holt S."/>
            <person name="Cochrane G."/>
            <person name="Meng A."/>
            <person name="Brown T."/>
            <person name="Cohen L."/>
        </authorList>
    </citation>
    <scope>NUCLEOTIDE SEQUENCE</scope>
    <source>
        <strain evidence="3">SAG 36.94</strain>
    </source>
</reference>
<dbReference type="EMBL" id="HBGH01004457">
    <property type="protein sequence ID" value="CAD9230294.1"/>
    <property type="molecule type" value="Transcribed_RNA"/>
</dbReference>
<keyword evidence="2" id="KW-1133">Transmembrane helix</keyword>
<keyword evidence="2" id="KW-0472">Membrane</keyword>